<evidence type="ECO:0000256" key="5">
    <source>
        <dbReference type="ARBA" id="ARBA00023163"/>
    </source>
</evidence>
<comment type="similarity">
    <text evidence="1">Belongs to the LysR transcriptional regulatory family.</text>
</comment>
<accession>A0A848KGK4</accession>
<dbReference type="PANTHER" id="PTHR30346:SF0">
    <property type="entry name" value="HCA OPERON TRANSCRIPTIONAL ACTIVATOR HCAR"/>
    <property type="match status" value="1"/>
</dbReference>
<dbReference type="PANTHER" id="PTHR30346">
    <property type="entry name" value="TRANSCRIPTIONAL DUAL REGULATOR HCAR-RELATED"/>
    <property type="match status" value="1"/>
</dbReference>
<keyword evidence="3" id="KW-0238">DNA-binding</keyword>
<dbReference type="Proteomes" id="UP000535543">
    <property type="component" value="Unassembled WGS sequence"/>
</dbReference>
<dbReference type="PRINTS" id="PR00039">
    <property type="entry name" value="HTHLYSR"/>
</dbReference>
<dbReference type="EMBL" id="VCQU01000006">
    <property type="protein sequence ID" value="NMN96906.1"/>
    <property type="molecule type" value="Genomic_DNA"/>
</dbReference>
<gene>
    <name evidence="7" type="ORF">FGL95_17860</name>
</gene>
<dbReference type="InterPro" id="IPR036390">
    <property type="entry name" value="WH_DNA-bd_sf"/>
</dbReference>
<dbReference type="PROSITE" id="PS50931">
    <property type="entry name" value="HTH_LYSR"/>
    <property type="match status" value="1"/>
</dbReference>
<evidence type="ECO:0000313" key="8">
    <source>
        <dbReference type="Proteomes" id="UP000535543"/>
    </source>
</evidence>
<dbReference type="CDD" id="cd08414">
    <property type="entry name" value="PBP2_LTTR_aromatics_like"/>
    <property type="match status" value="1"/>
</dbReference>
<evidence type="ECO:0000259" key="6">
    <source>
        <dbReference type="PROSITE" id="PS50931"/>
    </source>
</evidence>
<evidence type="ECO:0000256" key="1">
    <source>
        <dbReference type="ARBA" id="ARBA00009437"/>
    </source>
</evidence>
<dbReference type="GO" id="GO:0032993">
    <property type="term" value="C:protein-DNA complex"/>
    <property type="evidence" value="ECO:0007669"/>
    <property type="project" value="TreeGrafter"/>
</dbReference>
<evidence type="ECO:0000313" key="7">
    <source>
        <dbReference type="EMBL" id="NMN96906.1"/>
    </source>
</evidence>
<dbReference type="RefSeq" id="WP_169589321.1">
    <property type="nucleotide sequence ID" value="NZ_VCQU01000006.1"/>
</dbReference>
<dbReference type="InterPro" id="IPR036388">
    <property type="entry name" value="WH-like_DNA-bd_sf"/>
</dbReference>
<evidence type="ECO:0000256" key="2">
    <source>
        <dbReference type="ARBA" id="ARBA00023015"/>
    </source>
</evidence>
<dbReference type="Gene3D" id="1.10.10.10">
    <property type="entry name" value="Winged helix-like DNA-binding domain superfamily/Winged helix DNA-binding domain"/>
    <property type="match status" value="1"/>
</dbReference>
<comment type="caution">
    <text evidence="7">The sequence shown here is derived from an EMBL/GenBank/DDBJ whole genome shotgun (WGS) entry which is preliminary data.</text>
</comment>
<organism evidence="7 8">
    <name type="scientific">Antrihabitans stalactiti</name>
    <dbReference type="NCBI Taxonomy" id="2584121"/>
    <lineage>
        <taxon>Bacteria</taxon>
        <taxon>Bacillati</taxon>
        <taxon>Actinomycetota</taxon>
        <taxon>Actinomycetes</taxon>
        <taxon>Mycobacteriales</taxon>
        <taxon>Nocardiaceae</taxon>
        <taxon>Antrihabitans</taxon>
    </lineage>
</organism>
<protein>
    <submittedName>
        <fullName evidence="7">LysR family transcriptional regulator</fullName>
    </submittedName>
</protein>
<dbReference type="SUPFAM" id="SSF46785">
    <property type="entry name" value="Winged helix' DNA-binding domain"/>
    <property type="match status" value="1"/>
</dbReference>
<dbReference type="AlphaFoldDB" id="A0A848KGK4"/>
<dbReference type="Pfam" id="PF00126">
    <property type="entry name" value="HTH_1"/>
    <property type="match status" value="1"/>
</dbReference>
<sequence>MEPHLRDLRYFVAVAEELHFTHAAEHLRIAQPTLSRQIRQLEDQLGVTLLDRDQRTVALTVAGKELLESARKLLAMWDETVARLTAAGETLRVGLQTAIGRGILAELEGVGGHKLEFHSTQWSDPTCGLASRESDLALVWLPMLDAERYEWRVLRAEPRWVVMPEAHPLAKAETVAFADLLDQPFIALPSEAGPQRDFWLAADSRGGRRPVVGAEASTAEENVEEIGLGRGLCLIAEENVPMYQWPGITARKTDLEPCELAIAWRADDDRATVRDFVALAAAG</sequence>
<evidence type="ECO:0000256" key="3">
    <source>
        <dbReference type="ARBA" id="ARBA00023125"/>
    </source>
</evidence>
<dbReference type="Pfam" id="PF03466">
    <property type="entry name" value="LysR_substrate"/>
    <property type="match status" value="1"/>
</dbReference>
<dbReference type="GO" id="GO:0003677">
    <property type="term" value="F:DNA binding"/>
    <property type="evidence" value="ECO:0007669"/>
    <property type="project" value="UniProtKB-KW"/>
</dbReference>
<dbReference type="InterPro" id="IPR005119">
    <property type="entry name" value="LysR_subst-bd"/>
</dbReference>
<reference evidence="7 8" key="1">
    <citation type="submission" date="2019-05" db="EMBL/GenBank/DDBJ databases">
        <authorList>
            <person name="Lee S.D."/>
        </authorList>
    </citation>
    <scope>NUCLEOTIDE SEQUENCE [LARGE SCALE GENOMIC DNA]</scope>
    <source>
        <strain evidence="7 8">YC2-7</strain>
    </source>
</reference>
<reference evidence="7 8" key="2">
    <citation type="submission" date="2020-06" db="EMBL/GenBank/DDBJ databases">
        <title>Antribacter stalactiti gen. nov., sp. nov., a new member of the family Nacardiaceae isolated from a cave.</title>
        <authorList>
            <person name="Kim I.S."/>
        </authorList>
    </citation>
    <scope>NUCLEOTIDE SEQUENCE [LARGE SCALE GENOMIC DNA]</scope>
    <source>
        <strain evidence="7 8">YC2-7</strain>
    </source>
</reference>
<proteinExistence type="inferred from homology"/>
<keyword evidence="2" id="KW-0805">Transcription regulation</keyword>
<evidence type="ECO:0000256" key="4">
    <source>
        <dbReference type="ARBA" id="ARBA00023159"/>
    </source>
</evidence>
<dbReference type="GO" id="GO:0003700">
    <property type="term" value="F:DNA-binding transcription factor activity"/>
    <property type="evidence" value="ECO:0007669"/>
    <property type="project" value="InterPro"/>
</dbReference>
<feature type="domain" description="HTH lysR-type" evidence="6">
    <location>
        <begin position="1"/>
        <end position="60"/>
    </location>
</feature>
<dbReference type="InterPro" id="IPR000847">
    <property type="entry name" value="LysR_HTH_N"/>
</dbReference>
<name>A0A848KGK4_9NOCA</name>
<dbReference type="FunFam" id="1.10.10.10:FF:000001">
    <property type="entry name" value="LysR family transcriptional regulator"/>
    <property type="match status" value="1"/>
</dbReference>
<dbReference type="SUPFAM" id="SSF53850">
    <property type="entry name" value="Periplasmic binding protein-like II"/>
    <property type="match status" value="1"/>
</dbReference>
<keyword evidence="4" id="KW-0010">Activator</keyword>
<dbReference type="Gene3D" id="3.40.190.10">
    <property type="entry name" value="Periplasmic binding protein-like II"/>
    <property type="match status" value="2"/>
</dbReference>
<keyword evidence="5" id="KW-0804">Transcription</keyword>
<keyword evidence="8" id="KW-1185">Reference proteome</keyword>